<accession>A0ABV9L0E0</accession>
<gene>
    <name evidence="6" type="ORF">ACFO6W_19460</name>
</gene>
<dbReference type="Proteomes" id="UP001596023">
    <property type="component" value="Unassembled WGS sequence"/>
</dbReference>
<dbReference type="InterPro" id="IPR050406">
    <property type="entry name" value="FGGY_Carb_Kinase"/>
</dbReference>
<keyword evidence="7" id="KW-1185">Reference proteome</keyword>
<protein>
    <submittedName>
        <fullName evidence="6">Xylulokinase</fullName>
        <ecNumber evidence="6">2.7.1.17</ecNumber>
    </submittedName>
</protein>
<evidence type="ECO:0000259" key="4">
    <source>
        <dbReference type="Pfam" id="PF00370"/>
    </source>
</evidence>
<dbReference type="SUPFAM" id="SSF53067">
    <property type="entry name" value="Actin-like ATPase domain"/>
    <property type="match status" value="2"/>
</dbReference>
<dbReference type="EC" id="2.7.1.17" evidence="6"/>
<evidence type="ECO:0000259" key="5">
    <source>
        <dbReference type="Pfam" id="PF02782"/>
    </source>
</evidence>
<proteinExistence type="inferred from homology"/>
<organism evidence="6 7">
    <name type="scientific">Dysgonomonas termitidis</name>
    <dbReference type="NCBI Taxonomy" id="1516126"/>
    <lineage>
        <taxon>Bacteria</taxon>
        <taxon>Pseudomonadati</taxon>
        <taxon>Bacteroidota</taxon>
        <taxon>Bacteroidia</taxon>
        <taxon>Bacteroidales</taxon>
        <taxon>Dysgonomonadaceae</taxon>
        <taxon>Dysgonomonas</taxon>
    </lineage>
</organism>
<feature type="domain" description="Carbohydrate kinase FGGY N-terminal" evidence="4">
    <location>
        <begin position="2"/>
        <end position="245"/>
    </location>
</feature>
<evidence type="ECO:0000256" key="1">
    <source>
        <dbReference type="ARBA" id="ARBA00009156"/>
    </source>
</evidence>
<dbReference type="PANTHER" id="PTHR43095:SF5">
    <property type="entry name" value="XYLULOSE KINASE"/>
    <property type="match status" value="1"/>
</dbReference>
<dbReference type="GO" id="GO:0004856">
    <property type="term" value="F:D-xylulokinase activity"/>
    <property type="evidence" value="ECO:0007669"/>
    <property type="project" value="UniProtKB-EC"/>
</dbReference>
<dbReference type="RefSeq" id="WP_379999516.1">
    <property type="nucleotide sequence ID" value="NZ_JBHSGN010000118.1"/>
</dbReference>
<dbReference type="PANTHER" id="PTHR43095">
    <property type="entry name" value="SUGAR KINASE"/>
    <property type="match status" value="1"/>
</dbReference>
<evidence type="ECO:0000313" key="7">
    <source>
        <dbReference type="Proteomes" id="UP001596023"/>
    </source>
</evidence>
<dbReference type="InterPro" id="IPR018485">
    <property type="entry name" value="FGGY_C"/>
</dbReference>
<dbReference type="PIRSF" id="PIRSF000538">
    <property type="entry name" value="GlpK"/>
    <property type="match status" value="1"/>
</dbReference>
<dbReference type="Pfam" id="PF02782">
    <property type="entry name" value="FGGY_C"/>
    <property type="match status" value="1"/>
</dbReference>
<dbReference type="Pfam" id="PF00370">
    <property type="entry name" value="FGGY_N"/>
    <property type="match status" value="1"/>
</dbReference>
<keyword evidence="2 6" id="KW-0808">Transferase</keyword>
<dbReference type="EMBL" id="JBHSGN010000118">
    <property type="protein sequence ID" value="MFC4675870.1"/>
    <property type="molecule type" value="Genomic_DNA"/>
</dbReference>
<feature type="domain" description="Carbohydrate kinase FGGY C-terminal" evidence="5">
    <location>
        <begin position="260"/>
        <end position="441"/>
    </location>
</feature>
<reference evidence="7" key="1">
    <citation type="journal article" date="2019" name="Int. J. Syst. Evol. Microbiol.">
        <title>The Global Catalogue of Microorganisms (GCM) 10K type strain sequencing project: providing services to taxonomists for standard genome sequencing and annotation.</title>
        <authorList>
            <consortium name="The Broad Institute Genomics Platform"/>
            <consortium name="The Broad Institute Genome Sequencing Center for Infectious Disease"/>
            <person name="Wu L."/>
            <person name="Ma J."/>
        </authorList>
    </citation>
    <scope>NUCLEOTIDE SEQUENCE [LARGE SCALE GENOMIC DNA]</scope>
    <source>
        <strain evidence="7">CCUG 66188</strain>
    </source>
</reference>
<sequence length="492" mass="53409">MYLLGYDIGSSSVKACLVKADTGTIVASDFFPKEEMKITAVKSGWAEQDPADWWTNLKLAHQSVMQKAGAKGEDIQAIGITWQMHGLVLVDKDKNVLRPSIIWCDSRAVPYGEKAFKAIGEEKCLSHLLNSPGNFTASKLAWVKENEPQVFEKIDKLMLPGDYIGMKLTGDIVVTIEGMSEGIFWDFKTNALSEDVLNYYGIPKSFFPEIKPIFGVQGNVSAEAAKELGLKEGTPVSYRAGDQPNNALSLNVFEPGEIASTAGTSGVVYGVLDQLNYDKLSRVNTFAHVNYTPALTRLGVLLCINGTGILNSWLKRNLALEGLSYADMNGLAAQSPVGAKGLSIIPFGNGAERVLENKDVNCSIHGINFNIHDKKDVLRAAQEGIVFSYEYGMEIMRGMGMDIHTIKAGYANMFLSPVFAQTLASVSGATIELYNTDGAAGAAKGAGIGIGLYASNKEAFASLEKLSVIEPDTAHRAEYREAYERWKSLVTK</sequence>
<evidence type="ECO:0000256" key="3">
    <source>
        <dbReference type="ARBA" id="ARBA00022777"/>
    </source>
</evidence>
<comment type="caution">
    <text evidence="6">The sequence shown here is derived from an EMBL/GenBank/DDBJ whole genome shotgun (WGS) entry which is preliminary data.</text>
</comment>
<dbReference type="InterPro" id="IPR018484">
    <property type="entry name" value="FGGY_N"/>
</dbReference>
<dbReference type="InterPro" id="IPR043129">
    <property type="entry name" value="ATPase_NBD"/>
</dbReference>
<dbReference type="CDD" id="cd07809">
    <property type="entry name" value="ASKHA_NBD_FGGY_BaXK-like"/>
    <property type="match status" value="1"/>
</dbReference>
<comment type="similarity">
    <text evidence="1">Belongs to the FGGY kinase family.</text>
</comment>
<keyword evidence="3" id="KW-0418">Kinase</keyword>
<dbReference type="InterPro" id="IPR000577">
    <property type="entry name" value="Carb_kinase_FGGY"/>
</dbReference>
<dbReference type="Gene3D" id="3.30.420.40">
    <property type="match status" value="2"/>
</dbReference>
<name>A0ABV9L0E0_9BACT</name>
<evidence type="ECO:0000256" key="2">
    <source>
        <dbReference type="ARBA" id="ARBA00022679"/>
    </source>
</evidence>
<evidence type="ECO:0000313" key="6">
    <source>
        <dbReference type="EMBL" id="MFC4675870.1"/>
    </source>
</evidence>